<proteinExistence type="predicted"/>
<dbReference type="AlphaFoldDB" id="A0A5B0R954"/>
<evidence type="ECO:0000313" key="3">
    <source>
        <dbReference type="Proteomes" id="UP000324748"/>
    </source>
</evidence>
<comment type="caution">
    <text evidence="2">The sequence shown here is derived from an EMBL/GenBank/DDBJ whole genome shotgun (WGS) entry which is preliminary data.</text>
</comment>
<dbReference type="Proteomes" id="UP000325313">
    <property type="component" value="Unassembled WGS sequence"/>
</dbReference>
<dbReference type="Proteomes" id="UP000324748">
    <property type="component" value="Unassembled WGS sequence"/>
</dbReference>
<dbReference type="EMBL" id="VSWC01000158">
    <property type="protein sequence ID" value="KAA1073588.1"/>
    <property type="molecule type" value="Genomic_DNA"/>
</dbReference>
<evidence type="ECO:0000313" key="4">
    <source>
        <dbReference type="Proteomes" id="UP000325313"/>
    </source>
</evidence>
<dbReference type="PANTHER" id="PTHR33069">
    <property type="entry name" value="CHROMOSOME 7, WHOLE GENOME SHOTGUN SEQUENCE-RELATED"/>
    <property type="match status" value="1"/>
</dbReference>
<organism evidence="2 4">
    <name type="scientific">Puccinia graminis f. sp. tritici</name>
    <dbReference type="NCBI Taxonomy" id="56615"/>
    <lineage>
        <taxon>Eukaryota</taxon>
        <taxon>Fungi</taxon>
        <taxon>Dikarya</taxon>
        <taxon>Basidiomycota</taxon>
        <taxon>Pucciniomycotina</taxon>
        <taxon>Pucciniomycetes</taxon>
        <taxon>Pucciniales</taxon>
        <taxon>Pucciniaceae</taxon>
        <taxon>Puccinia</taxon>
    </lineage>
</organism>
<sequence>MQIVFQFVSFQVYTHTRHKIQTSTRMNDSSSELSQPDIPEEQKLELRRQADLVIQDFRALRKYPFSWPANTQPDISIERLRSKKDILTRLDSTLLPRLRQQCASLSGLLCSRYHLREDLASTLQLTSEIQANLHLTLGQTIEALNEMFPGRIPEPCQTDDQHFEELKIYRLYCFNSSIRKNLKTTLRLFFELSGYIIKDFKLSKNHSPEYFRIISFTLDEEIASAIGFLKESELSLIWDMWKNAIGFYDDELEGLLGQLDPDRILFEDDDEPLSEPAVELGTSLVPIFKLSRLFFKKLYRQRIKKKEVNLFTEMCSNELLSLDRLTKDIHKSLYTMWYSIQDADRIVPINTSKAIMNEIVQILTHFQSYLSLIYSYILPNLFPNVIELPSQNHFCHWYATWTVSFLRAIINAVQVAITFVDT</sequence>
<dbReference type="OrthoDB" id="2508708at2759"/>
<keyword evidence="3" id="KW-1185">Reference proteome</keyword>
<name>A0A5B0R954_PUCGR</name>
<protein>
    <submittedName>
        <fullName evidence="2">Uncharacterized protein</fullName>
    </submittedName>
</protein>
<dbReference type="PANTHER" id="PTHR33069:SF3">
    <property type="entry name" value="DYNEIN HEAVY CHAIN TAIL DOMAIN-CONTAINING PROTEIN"/>
    <property type="match status" value="1"/>
</dbReference>
<gene>
    <name evidence="1" type="ORF">PGT21_016774</name>
    <name evidence="2" type="ORF">PGTUg99_032040</name>
</gene>
<accession>A0A5B0R954</accession>
<dbReference type="EMBL" id="VDEP01000236">
    <property type="protein sequence ID" value="KAA1122177.1"/>
    <property type="molecule type" value="Genomic_DNA"/>
</dbReference>
<reference evidence="3 4" key="1">
    <citation type="submission" date="2019-05" db="EMBL/GenBank/DDBJ databases">
        <title>Emergence of the Ug99 lineage of the wheat stem rust pathogen through somatic hybridization.</title>
        <authorList>
            <person name="Li F."/>
            <person name="Upadhyaya N.M."/>
            <person name="Sperschneider J."/>
            <person name="Matny O."/>
            <person name="Nguyen-Phuc H."/>
            <person name="Mago R."/>
            <person name="Raley C."/>
            <person name="Miller M.E."/>
            <person name="Silverstein K.A.T."/>
            <person name="Henningsen E."/>
            <person name="Hirsch C.D."/>
            <person name="Visser B."/>
            <person name="Pretorius Z.A."/>
            <person name="Steffenson B.J."/>
            <person name="Schwessinger B."/>
            <person name="Dodds P.N."/>
            <person name="Figueroa M."/>
        </authorList>
    </citation>
    <scope>NUCLEOTIDE SEQUENCE [LARGE SCALE GENOMIC DNA]</scope>
    <source>
        <strain evidence="1">21-0</strain>
        <strain evidence="2 4">Ug99</strain>
    </source>
</reference>
<evidence type="ECO:0000313" key="1">
    <source>
        <dbReference type="EMBL" id="KAA1073588.1"/>
    </source>
</evidence>
<evidence type="ECO:0000313" key="2">
    <source>
        <dbReference type="EMBL" id="KAA1122177.1"/>
    </source>
</evidence>